<keyword evidence="9" id="KW-1185">Reference proteome</keyword>
<keyword evidence="3 6" id="KW-0812">Transmembrane</keyword>
<evidence type="ECO:0000256" key="1">
    <source>
        <dbReference type="ARBA" id="ARBA00004141"/>
    </source>
</evidence>
<protein>
    <recommendedName>
        <fullName evidence="6">WAT1-related protein</fullName>
    </recommendedName>
</protein>
<dbReference type="Pfam" id="PF00892">
    <property type="entry name" value="EamA"/>
    <property type="match status" value="1"/>
</dbReference>
<keyword evidence="5 6" id="KW-0472">Membrane</keyword>
<dbReference type="GeneID" id="113702406"/>
<feature type="transmembrane region" description="Helical" evidence="6">
    <location>
        <begin position="324"/>
        <end position="344"/>
    </location>
</feature>
<dbReference type="GO" id="GO:0022857">
    <property type="term" value="F:transmembrane transporter activity"/>
    <property type="evidence" value="ECO:0007669"/>
    <property type="project" value="InterPro"/>
</dbReference>
<keyword evidence="4 6" id="KW-1133">Transmembrane helix</keyword>
<feature type="transmembrane region" description="Helical" evidence="6">
    <location>
        <begin position="87"/>
        <end position="104"/>
    </location>
</feature>
<evidence type="ECO:0000313" key="9">
    <source>
        <dbReference type="Proteomes" id="UP001652660"/>
    </source>
</evidence>
<evidence type="ECO:0000256" key="6">
    <source>
        <dbReference type="RuleBase" id="RU363077"/>
    </source>
</evidence>
<feature type="transmembrane region" description="Helical" evidence="6">
    <location>
        <begin position="149"/>
        <end position="167"/>
    </location>
</feature>
<accession>A0A6P6TN02</accession>
<feature type="region of interest" description="Disordered" evidence="7">
    <location>
        <begin position="356"/>
        <end position="386"/>
    </location>
</feature>
<comment type="subcellular location">
    <subcellularLocation>
        <location evidence="1 6">Membrane</location>
        <topology evidence="1 6">Multi-pass membrane protein</topology>
    </subcellularLocation>
</comment>
<dbReference type="Proteomes" id="UP001652660">
    <property type="component" value="Chromosome 7e"/>
</dbReference>
<dbReference type="PANTHER" id="PTHR31218">
    <property type="entry name" value="WAT1-RELATED PROTEIN"/>
    <property type="match status" value="1"/>
</dbReference>
<comment type="similarity">
    <text evidence="2 6">Belongs to the drug/metabolite transporter (DMT) superfamily. Plant drug/metabolite exporter (P-DME) (TC 2.A.7.4) family.</text>
</comment>
<evidence type="ECO:0000256" key="5">
    <source>
        <dbReference type="ARBA" id="ARBA00023136"/>
    </source>
</evidence>
<reference evidence="10" key="2">
    <citation type="submission" date="2025-08" db="UniProtKB">
        <authorList>
            <consortium name="RefSeq"/>
        </authorList>
    </citation>
    <scope>IDENTIFICATION</scope>
    <source>
        <tissue evidence="10">Leaves</tissue>
    </source>
</reference>
<feature type="transmembrane region" description="Helical" evidence="6">
    <location>
        <begin position="54"/>
        <end position="75"/>
    </location>
</feature>
<evidence type="ECO:0000256" key="4">
    <source>
        <dbReference type="ARBA" id="ARBA00022989"/>
    </source>
</evidence>
<evidence type="ECO:0000256" key="2">
    <source>
        <dbReference type="ARBA" id="ARBA00007635"/>
    </source>
</evidence>
<feature type="compositionally biased region" description="Basic and acidic residues" evidence="7">
    <location>
        <begin position="374"/>
        <end position="386"/>
    </location>
</feature>
<feature type="transmembrane region" description="Helical" evidence="6">
    <location>
        <begin position="201"/>
        <end position="221"/>
    </location>
</feature>
<proteinExistence type="inferred from homology"/>
<gene>
    <name evidence="10" type="primary">LOC113702406</name>
</gene>
<dbReference type="GO" id="GO:0016020">
    <property type="term" value="C:membrane"/>
    <property type="evidence" value="ECO:0007669"/>
    <property type="project" value="UniProtKB-SubCell"/>
</dbReference>
<dbReference type="AlphaFoldDB" id="A0A6P6TN02"/>
<evidence type="ECO:0000313" key="10">
    <source>
        <dbReference type="RefSeq" id="XP_027079402.1"/>
    </source>
</evidence>
<feature type="transmembrane region" description="Helical" evidence="6">
    <location>
        <begin position="116"/>
        <end position="137"/>
    </location>
</feature>
<feature type="transmembrane region" description="Helical" evidence="6">
    <location>
        <begin position="233"/>
        <end position="256"/>
    </location>
</feature>
<dbReference type="OrthoDB" id="1727045at2759"/>
<feature type="transmembrane region" description="Helical" evidence="6">
    <location>
        <begin position="268"/>
        <end position="287"/>
    </location>
</feature>
<dbReference type="SUPFAM" id="SSF103481">
    <property type="entry name" value="Multidrug resistance efflux transporter EmrE"/>
    <property type="match status" value="2"/>
</dbReference>
<sequence length="386" mass="42218">MFQRRKENKMANWKERCCYGEVFPFTAMVTVECVSVGLSTIFKAATLKGLNYRVFMLYSNGLSALILLPLCFFFHRKSRLPPLSFGLLARFFFLGILGFLGQFLGSKGIEYSTPTLASAMSNLTPACTFILAVLLRMEKLKVKSLSSQVKVMGSVITIAGALVVVLYKGPVQMRSPTSSASVFAQQPALVNVTTGAEQSDWIKGGALLAADYMIASVWYIYQTNAIVDYPAELVVVFFYNLSCAILAIPVCLIGVPNSSAWNILKPDVRLYSVVYAGVMGSGFGILVQTRCLHVKGPVYVALFRPLSIAIAAVMGFIFLGDNFYIGSLIGSLIISFGFYMLIWAKAQEVNGERSPEGKFVASSSANAPLLEQYDDSRNEGREPLTT</sequence>
<feature type="domain" description="EamA" evidence="8">
    <location>
        <begin position="32"/>
        <end position="165"/>
    </location>
</feature>
<name>A0A6P6TN02_COFAR</name>
<feature type="transmembrane region" description="Helical" evidence="6">
    <location>
        <begin position="21"/>
        <end position="42"/>
    </location>
</feature>
<dbReference type="InterPro" id="IPR037185">
    <property type="entry name" value="EmrE-like"/>
</dbReference>
<dbReference type="RefSeq" id="XP_027079402.1">
    <property type="nucleotide sequence ID" value="XM_027223601.2"/>
</dbReference>
<dbReference type="InterPro" id="IPR000620">
    <property type="entry name" value="EamA_dom"/>
</dbReference>
<feature type="transmembrane region" description="Helical" evidence="6">
    <location>
        <begin position="299"/>
        <end position="318"/>
    </location>
</feature>
<evidence type="ECO:0000256" key="7">
    <source>
        <dbReference type="SAM" id="MobiDB-lite"/>
    </source>
</evidence>
<evidence type="ECO:0000259" key="8">
    <source>
        <dbReference type="Pfam" id="PF00892"/>
    </source>
</evidence>
<evidence type="ECO:0000256" key="3">
    <source>
        <dbReference type="ARBA" id="ARBA00022692"/>
    </source>
</evidence>
<dbReference type="InterPro" id="IPR030184">
    <property type="entry name" value="WAT1-related"/>
</dbReference>
<organism evidence="9 10">
    <name type="scientific">Coffea arabica</name>
    <name type="common">Arabian coffee</name>
    <dbReference type="NCBI Taxonomy" id="13443"/>
    <lineage>
        <taxon>Eukaryota</taxon>
        <taxon>Viridiplantae</taxon>
        <taxon>Streptophyta</taxon>
        <taxon>Embryophyta</taxon>
        <taxon>Tracheophyta</taxon>
        <taxon>Spermatophyta</taxon>
        <taxon>Magnoliopsida</taxon>
        <taxon>eudicotyledons</taxon>
        <taxon>Gunneridae</taxon>
        <taxon>Pentapetalae</taxon>
        <taxon>asterids</taxon>
        <taxon>lamiids</taxon>
        <taxon>Gentianales</taxon>
        <taxon>Rubiaceae</taxon>
        <taxon>Ixoroideae</taxon>
        <taxon>Gardenieae complex</taxon>
        <taxon>Bertiereae - Coffeeae clade</taxon>
        <taxon>Coffeeae</taxon>
        <taxon>Coffea</taxon>
    </lineage>
</organism>
<reference evidence="9" key="1">
    <citation type="journal article" date="2025" name="Foods">
        <title>Unveiling the Microbial Signatures of Arabica Coffee Cherries: Insights into Ripeness Specific Diversity, Functional Traits, and Implications for Quality and Safety.</title>
        <authorList>
            <consortium name="RefSeq"/>
            <person name="Tenea G.N."/>
            <person name="Cifuentes V."/>
            <person name="Reyes P."/>
            <person name="Cevallos-Vallejos M."/>
        </authorList>
    </citation>
    <scope>NUCLEOTIDE SEQUENCE [LARGE SCALE GENOMIC DNA]</scope>
</reference>